<keyword evidence="2" id="KW-1185">Reference proteome</keyword>
<organism evidence="1 2">
    <name type="scientific">Apiospora hydei</name>
    <dbReference type="NCBI Taxonomy" id="1337664"/>
    <lineage>
        <taxon>Eukaryota</taxon>
        <taxon>Fungi</taxon>
        <taxon>Dikarya</taxon>
        <taxon>Ascomycota</taxon>
        <taxon>Pezizomycotina</taxon>
        <taxon>Sordariomycetes</taxon>
        <taxon>Xylariomycetidae</taxon>
        <taxon>Amphisphaeriales</taxon>
        <taxon>Apiosporaceae</taxon>
        <taxon>Apiospora</taxon>
    </lineage>
</organism>
<dbReference type="PANTHER" id="PTHR40638">
    <property type="entry name" value="UPF0591 MEMBRANE PROTEIN C15E1.02C"/>
    <property type="match status" value="1"/>
</dbReference>
<dbReference type="InterPro" id="IPR013879">
    <property type="entry name" value="DUF1761"/>
</dbReference>
<dbReference type="RefSeq" id="XP_066672104.1">
    <property type="nucleotide sequence ID" value="XM_066808486.1"/>
</dbReference>
<evidence type="ECO:0000313" key="1">
    <source>
        <dbReference type="EMBL" id="KAK8089210.1"/>
    </source>
</evidence>
<dbReference type="Pfam" id="PF08570">
    <property type="entry name" value="DUF1761"/>
    <property type="match status" value="1"/>
</dbReference>
<comment type="caution">
    <text evidence="1">The sequence shown here is derived from an EMBL/GenBank/DDBJ whole genome shotgun (WGS) entry which is preliminary data.</text>
</comment>
<accession>A0ABR1X1A6</accession>
<dbReference type="PANTHER" id="PTHR40638:SF1">
    <property type="entry name" value="UPF0591 MEMBRANE PROTEIN C15E1.02C"/>
    <property type="match status" value="1"/>
</dbReference>
<evidence type="ECO:0000313" key="2">
    <source>
        <dbReference type="Proteomes" id="UP001433268"/>
    </source>
</evidence>
<protein>
    <submittedName>
        <fullName evidence="1">Uncharacterized protein</fullName>
    </submittedName>
</protein>
<reference evidence="1 2" key="1">
    <citation type="submission" date="2023-01" db="EMBL/GenBank/DDBJ databases">
        <title>Analysis of 21 Apiospora genomes using comparative genomics revels a genus with tremendous synthesis potential of carbohydrate active enzymes and secondary metabolites.</title>
        <authorList>
            <person name="Sorensen T."/>
        </authorList>
    </citation>
    <scope>NUCLEOTIDE SEQUENCE [LARGE SCALE GENOMIC DNA]</scope>
    <source>
        <strain evidence="1 2">CBS 114990</strain>
    </source>
</reference>
<dbReference type="GeneID" id="92041546"/>
<dbReference type="EMBL" id="JAQQWN010000004">
    <property type="protein sequence ID" value="KAK8089210.1"/>
    <property type="molecule type" value="Genomic_DNA"/>
</dbReference>
<gene>
    <name evidence="1" type="ORF">PG997_004171</name>
</gene>
<sequence length="179" mass="18879">MSLHCLPNLMVTSLPPQTTPILTIPSPVKPSAIALGTVFNHGIELAGNDDPLFGETYRRAKIANSSEEFVKSKEASSAAVAWGTSLVGSALQSYGVGALINATGTLSYKGATYLGALIYMATAAPTYLTQLLSEKRPVDTVAVSATAKAFETIGLSIFLTWWEPVPTPSTKSLSGWRSD</sequence>
<name>A0ABR1X1A6_9PEZI</name>
<dbReference type="Proteomes" id="UP001433268">
    <property type="component" value="Unassembled WGS sequence"/>
</dbReference>
<proteinExistence type="predicted"/>